<dbReference type="GO" id="GO:0000785">
    <property type="term" value="C:chromatin"/>
    <property type="evidence" value="ECO:0007669"/>
    <property type="project" value="TreeGrafter"/>
</dbReference>
<dbReference type="InterPro" id="IPR050935">
    <property type="entry name" value="Bromo_chromatin_reader"/>
</dbReference>
<keyword evidence="4" id="KW-1133">Transmembrane helix</keyword>
<keyword evidence="1 2" id="KW-0103">Bromodomain</keyword>
<reference evidence="6" key="1">
    <citation type="submission" date="2020-11" db="EMBL/GenBank/DDBJ databases">
        <authorList>
            <person name="Tran Van P."/>
        </authorList>
    </citation>
    <scope>NUCLEOTIDE SEQUENCE</scope>
</reference>
<evidence type="ECO:0000256" key="4">
    <source>
        <dbReference type="SAM" id="Phobius"/>
    </source>
</evidence>
<name>A0A7R8WYY2_9CRUS</name>
<accession>A0A7R8WYY2</accession>
<gene>
    <name evidence="6" type="ORF">DSTB1V02_LOCUS821</name>
</gene>
<keyword evidence="4" id="KW-0812">Transmembrane</keyword>
<dbReference type="Gene3D" id="1.20.920.10">
    <property type="entry name" value="Bromodomain-like"/>
    <property type="match status" value="1"/>
</dbReference>
<keyword evidence="7" id="KW-1185">Reference proteome</keyword>
<keyword evidence="4" id="KW-0472">Membrane</keyword>
<dbReference type="GO" id="GO:0006355">
    <property type="term" value="P:regulation of DNA-templated transcription"/>
    <property type="evidence" value="ECO:0007669"/>
    <property type="project" value="TreeGrafter"/>
</dbReference>
<dbReference type="PRINTS" id="PR00503">
    <property type="entry name" value="BROMODOMAIN"/>
</dbReference>
<feature type="compositionally biased region" description="Polar residues" evidence="3">
    <location>
        <begin position="97"/>
        <end position="110"/>
    </location>
</feature>
<feature type="region of interest" description="Disordered" evidence="3">
    <location>
        <begin position="65"/>
        <end position="156"/>
    </location>
</feature>
<feature type="transmembrane region" description="Helical" evidence="4">
    <location>
        <begin position="427"/>
        <end position="445"/>
    </location>
</feature>
<dbReference type="GO" id="GO:0005634">
    <property type="term" value="C:nucleus"/>
    <property type="evidence" value="ECO:0007669"/>
    <property type="project" value="TreeGrafter"/>
</dbReference>
<organism evidence="6">
    <name type="scientific">Darwinula stevensoni</name>
    <dbReference type="NCBI Taxonomy" id="69355"/>
    <lineage>
        <taxon>Eukaryota</taxon>
        <taxon>Metazoa</taxon>
        <taxon>Ecdysozoa</taxon>
        <taxon>Arthropoda</taxon>
        <taxon>Crustacea</taxon>
        <taxon>Oligostraca</taxon>
        <taxon>Ostracoda</taxon>
        <taxon>Podocopa</taxon>
        <taxon>Podocopida</taxon>
        <taxon>Darwinulocopina</taxon>
        <taxon>Darwinuloidea</taxon>
        <taxon>Darwinulidae</taxon>
        <taxon>Darwinula</taxon>
    </lineage>
</organism>
<dbReference type="SUPFAM" id="SSF47370">
    <property type="entry name" value="Bromodomain"/>
    <property type="match status" value="1"/>
</dbReference>
<dbReference type="InterPro" id="IPR036427">
    <property type="entry name" value="Bromodomain-like_sf"/>
</dbReference>
<evidence type="ECO:0000313" key="7">
    <source>
        <dbReference type="Proteomes" id="UP000677054"/>
    </source>
</evidence>
<evidence type="ECO:0000259" key="5">
    <source>
        <dbReference type="PROSITE" id="PS50014"/>
    </source>
</evidence>
<evidence type="ECO:0000256" key="1">
    <source>
        <dbReference type="ARBA" id="ARBA00023117"/>
    </source>
</evidence>
<evidence type="ECO:0000313" key="6">
    <source>
        <dbReference type="EMBL" id="CAD7240815.1"/>
    </source>
</evidence>
<dbReference type="OrthoDB" id="21449at2759"/>
<dbReference type="PANTHER" id="PTHR22880">
    <property type="entry name" value="FALZ-RELATED BROMODOMAIN-CONTAINING PROTEINS"/>
    <property type="match status" value="1"/>
</dbReference>
<protein>
    <recommendedName>
        <fullName evidence="5">Bromo domain-containing protein</fullName>
    </recommendedName>
</protein>
<dbReference type="EMBL" id="LR899582">
    <property type="protein sequence ID" value="CAD7240815.1"/>
    <property type="molecule type" value="Genomic_DNA"/>
</dbReference>
<dbReference type="PANTHER" id="PTHR22880:SF225">
    <property type="entry name" value="BROMODOMAIN-CONTAINING PROTEIN BET-1-RELATED"/>
    <property type="match status" value="1"/>
</dbReference>
<feature type="transmembrane region" description="Helical" evidence="4">
    <location>
        <begin position="451"/>
        <end position="471"/>
    </location>
</feature>
<dbReference type="InterPro" id="IPR001487">
    <property type="entry name" value="Bromodomain"/>
</dbReference>
<dbReference type="PROSITE" id="PS50014">
    <property type="entry name" value="BROMODOMAIN_2"/>
    <property type="match status" value="1"/>
</dbReference>
<proteinExistence type="predicted"/>
<dbReference type="EMBL" id="CAJPEV010000065">
    <property type="protein sequence ID" value="CAG0879928.1"/>
    <property type="molecule type" value="Genomic_DNA"/>
</dbReference>
<evidence type="ECO:0000256" key="3">
    <source>
        <dbReference type="SAM" id="MobiDB-lite"/>
    </source>
</evidence>
<dbReference type="GO" id="GO:0006338">
    <property type="term" value="P:chromatin remodeling"/>
    <property type="evidence" value="ECO:0007669"/>
    <property type="project" value="TreeGrafter"/>
</dbReference>
<feature type="domain" description="Bromo" evidence="5">
    <location>
        <begin position="174"/>
        <end position="232"/>
    </location>
</feature>
<dbReference type="Proteomes" id="UP000677054">
    <property type="component" value="Unassembled WGS sequence"/>
</dbReference>
<dbReference type="AlphaFoldDB" id="A0A7R8WYY2"/>
<evidence type="ECO:0000256" key="2">
    <source>
        <dbReference type="PROSITE-ProRule" id="PRU00035"/>
    </source>
</evidence>
<dbReference type="Pfam" id="PF00439">
    <property type="entry name" value="Bromodomain"/>
    <property type="match status" value="1"/>
</dbReference>
<sequence length="550" mass="60812">MEFWLLLPAEDNLVSIFPNRKVVCVLVLNSRFGKETNGGLGDDFPRRFLSWIGHARFNLPGLEVKETQKPMNTQQVPSEPVAPAASSTNVKVEASSPGLNGTTKSVSSTPPLVKPSPNPPSNNSSGKLQAEGASAMPCTPAMNSSSPGIHSHVSESEKEVMEPPPQEEPILEPQNGIVQPPVVPPPQRPGCVDYHKIIKHPMDLGTIKKRLESNYYWSGKECIQDFNTMFTNYVYNKPGLENLVTPSGAKVLISFRIMVYLQVFSPPPPPIPIPFTSLGWPENTGTPCASELTYLLPKYLLMADGMEFGKELVLIIYHQGGPLQHRQACSPSAAAAECATGGVFDVLIELPQSHMFNKFLEEKFDEDATGAGGVLLTQLDMGQDHPLNCICVKEMGYEAGDIAELIGIKTVAGVVCIKKDISNESKIRFIFIITLIATGAAHIFTTCFITFIQNLMTEALILFFILLIFWIRLENIEDFFTICGIIKENSVGELITFFNEIKFIWSGWIVFEALFTDLVHHFNHVLHSFIQLALMKDTSQPIEYGSNTPW</sequence>
<dbReference type="SMART" id="SM00297">
    <property type="entry name" value="BROMO"/>
    <property type="match status" value="1"/>
</dbReference>